<dbReference type="GO" id="GO:0005886">
    <property type="term" value="C:plasma membrane"/>
    <property type="evidence" value="ECO:0007669"/>
    <property type="project" value="UniProtKB-SubCell"/>
</dbReference>
<dbReference type="Pfam" id="PF00691">
    <property type="entry name" value="OmpA"/>
    <property type="match status" value="1"/>
</dbReference>
<comment type="subcellular location">
    <subcellularLocation>
        <location evidence="1">Cell membrane</location>
        <topology evidence="1">Single-pass membrane protein</topology>
    </subcellularLocation>
</comment>
<keyword evidence="4" id="KW-0812">Transmembrane</keyword>
<keyword evidence="6 7" id="KW-0472">Membrane</keyword>
<dbReference type="InterPro" id="IPR050330">
    <property type="entry name" value="Bact_OuterMem_StrucFunc"/>
</dbReference>
<dbReference type="Proteomes" id="UP000231644">
    <property type="component" value="Unassembled WGS sequence"/>
</dbReference>
<dbReference type="EMBL" id="FOLX01000002">
    <property type="protein sequence ID" value="SFD14409.1"/>
    <property type="molecule type" value="Genomic_DNA"/>
</dbReference>
<name>A0A1I1PX55_9RHOB</name>
<sequence length="349" mass="37893">MAGNDQQIVIKKIEEVGGGGHHGGGWKVAYADFMTAMMAFFLLLWILAASDEEALRGLADYFTPSLSQSGGKGQGMLDGQIIAPNGEQGGSNTPDGNTRLPSFGQENPLAVFDSRLREEATDVLVEYETLEDGTMVENAATKAGQDGTSDQEFDGTAAERAAEAQAMQEQYQAEVKQREAQMEQLENEIRRHIADRLDLRDLGENLRFDRTSDGLLVQIVDNAGQSMFTSGSARVDSRTRDLLRIIGEAIADMKNAIVITGHTDAVPFTNSVGYSNWELSADRANATRRVLIDTGVSPSRIKRISGLASTEPLNAANPEAAENRRISVLLAYPEPPRPEDLPQALPSNR</sequence>
<evidence type="ECO:0000256" key="2">
    <source>
        <dbReference type="ARBA" id="ARBA00008914"/>
    </source>
</evidence>
<evidence type="ECO:0000256" key="6">
    <source>
        <dbReference type="ARBA" id="ARBA00023136"/>
    </source>
</evidence>
<gene>
    <name evidence="11" type="ORF">SAMN05421762_3343</name>
</gene>
<evidence type="ECO:0000256" key="9">
    <source>
        <dbReference type="SAM" id="MobiDB-lite"/>
    </source>
</evidence>
<dbReference type="CDD" id="cd07185">
    <property type="entry name" value="OmpA_C-like"/>
    <property type="match status" value="1"/>
</dbReference>
<dbReference type="RefSeq" id="WP_093454754.1">
    <property type="nucleotide sequence ID" value="NZ_FNZG01000005.1"/>
</dbReference>
<evidence type="ECO:0000256" key="7">
    <source>
        <dbReference type="PROSITE-ProRule" id="PRU00473"/>
    </source>
</evidence>
<dbReference type="SUPFAM" id="SSF103088">
    <property type="entry name" value="OmpA-like"/>
    <property type="match status" value="1"/>
</dbReference>
<dbReference type="InterPro" id="IPR036737">
    <property type="entry name" value="OmpA-like_sf"/>
</dbReference>
<dbReference type="PANTHER" id="PTHR30329">
    <property type="entry name" value="STATOR ELEMENT OF FLAGELLAR MOTOR COMPLEX"/>
    <property type="match status" value="1"/>
</dbReference>
<dbReference type="PANTHER" id="PTHR30329:SF21">
    <property type="entry name" value="LIPOPROTEIN YIAD-RELATED"/>
    <property type="match status" value="1"/>
</dbReference>
<evidence type="ECO:0000256" key="8">
    <source>
        <dbReference type="SAM" id="Coils"/>
    </source>
</evidence>
<evidence type="ECO:0000313" key="11">
    <source>
        <dbReference type="EMBL" id="SFD14409.1"/>
    </source>
</evidence>
<evidence type="ECO:0000256" key="4">
    <source>
        <dbReference type="ARBA" id="ARBA00022692"/>
    </source>
</evidence>
<keyword evidence="8" id="KW-0175">Coiled coil</keyword>
<organism evidence="11 12">
    <name type="scientific">Pseudooceanicola nitratireducens</name>
    <dbReference type="NCBI Taxonomy" id="517719"/>
    <lineage>
        <taxon>Bacteria</taxon>
        <taxon>Pseudomonadati</taxon>
        <taxon>Pseudomonadota</taxon>
        <taxon>Alphaproteobacteria</taxon>
        <taxon>Rhodobacterales</taxon>
        <taxon>Paracoccaceae</taxon>
        <taxon>Pseudooceanicola</taxon>
    </lineage>
</organism>
<evidence type="ECO:0000256" key="3">
    <source>
        <dbReference type="ARBA" id="ARBA00022475"/>
    </source>
</evidence>
<dbReference type="InterPro" id="IPR006665">
    <property type="entry name" value="OmpA-like"/>
</dbReference>
<dbReference type="AlphaFoldDB" id="A0A1I1PX55"/>
<evidence type="ECO:0000256" key="1">
    <source>
        <dbReference type="ARBA" id="ARBA00004162"/>
    </source>
</evidence>
<proteinExistence type="inferred from homology"/>
<reference evidence="11 12" key="1">
    <citation type="submission" date="2016-10" db="EMBL/GenBank/DDBJ databases">
        <authorList>
            <person name="de Groot N.N."/>
        </authorList>
    </citation>
    <scope>NUCLEOTIDE SEQUENCE [LARGE SCALE GENOMIC DNA]</scope>
    <source>
        <strain evidence="11 12">DSM 29619</strain>
    </source>
</reference>
<evidence type="ECO:0000256" key="5">
    <source>
        <dbReference type="ARBA" id="ARBA00022989"/>
    </source>
</evidence>
<dbReference type="STRING" id="517719.SAMN05421762_3343"/>
<protein>
    <submittedName>
        <fullName evidence="11">Chemotaxis protein MotB</fullName>
    </submittedName>
</protein>
<dbReference type="OrthoDB" id="7170686at2"/>
<keyword evidence="12" id="KW-1185">Reference proteome</keyword>
<comment type="similarity">
    <text evidence="2">Belongs to the MotB family.</text>
</comment>
<dbReference type="Gene3D" id="3.30.1330.60">
    <property type="entry name" value="OmpA-like domain"/>
    <property type="match status" value="1"/>
</dbReference>
<feature type="coiled-coil region" evidence="8">
    <location>
        <begin position="161"/>
        <end position="202"/>
    </location>
</feature>
<keyword evidence="3" id="KW-1003">Cell membrane</keyword>
<dbReference type="PROSITE" id="PS51123">
    <property type="entry name" value="OMPA_2"/>
    <property type="match status" value="1"/>
</dbReference>
<evidence type="ECO:0000259" key="10">
    <source>
        <dbReference type="PROSITE" id="PS51123"/>
    </source>
</evidence>
<feature type="domain" description="OmpA-like" evidence="10">
    <location>
        <begin position="215"/>
        <end position="334"/>
    </location>
</feature>
<accession>A0A1I1PX55</accession>
<feature type="region of interest" description="Disordered" evidence="9">
    <location>
        <begin position="67"/>
        <end position="105"/>
    </location>
</feature>
<evidence type="ECO:0000313" key="12">
    <source>
        <dbReference type="Proteomes" id="UP000231644"/>
    </source>
</evidence>
<keyword evidence="5" id="KW-1133">Transmembrane helix</keyword>
<feature type="compositionally biased region" description="Polar residues" evidence="9">
    <location>
        <begin position="90"/>
        <end position="100"/>
    </location>
</feature>
<dbReference type="InterPro" id="IPR025713">
    <property type="entry name" value="MotB-like_N_dom"/>
</dbReference>
<dbReference type="Pfam" id="PF13677">
    <property type="entry name" value="MotB_plug"/>
    <property type="match status" value="1"/>
</dbReference>